<organism evidence="1">
    <name type="scientific">mine drainage metagenome</name>
    <dbReference type="NCBI Taxonomy" id="410659"/>
    <lineage>
        <taxon>unclassified sequences</taxon>
        <taxon>metagenomes</taxon>
        <taxon>ecological metagenomes</taxon>
    </lineage>
</organism>
<protein>
    <submittedName>
        <fullName evidence="1">Uncharacterized protein</fullName>
    </submittedName>
</protein>
<proteinExistence type="predicted"/>
<evidence type="ECO:0000313" key="1">
    <source>
        <dbReference type="EMBL" id="OIQ66913.1"/>
    </source>
</evidence>
<dbReference type="AlphaFoldDB" id="A0A1J5P5V6"/>
<sequence>MAVLILKMDKLIFRCTRTGMNVQIHIPDAAPTVDPDIYESVTCPACTRIHLVSRTTGRMLGDNEKQNVVRGEKPSN</sequence>
<reference evidence="1" key="1">
    <citation type="submission" date="2016-10" db="EMBL/GenBank/DDBJ databases">
        <title>Sequence of Gallionella enrichment culture.</title>
        <authorList>
            <person name="Poehlein A."/>
            <person name="Muehling M."/>
            <person name="Daniel R."/>
        </authorList>
    </citation>
    <scope>NUCLEOTIDE SEQUENCE</scope>
</reference>
<comment type="caution">
    <text evidence="1">The sequence shown here is derived from an EMBL/GenBank/DDBJ whole genome shotgun (WGS) entry which is preliminary data.</text>
</comment>
<dbReference type="EMBL" id="MLJW01006272">
    <property type="protein sequence ID" value="OIQ66913.1"/>
    <property type="molecule type" value="Genomic_DNA"/>
</dbReference>
<accession>A0A1J5P5V6</accession>
<name>A0A1J5P5V6_9ZZZZ</name>
<gene>
    <name evidence="1" type="ORF">GALL_515140</name>
</gene>